<evidence type="ECO:0000313" key="6">
    <source>
        <dbReference type="EMBL" id="QFZ72176.1"/>
    </source>
</evidence>
<organism evidence="6 7">
    <name type="scientific">Streptomyces fagopyri</name>
    <dbReference type="NCBI Taxonomy" id="2662397"/>
    <lineage>
        <taxon>Bacteria</taxon>
        <taxon>Bacillati</taxon>
        <taxon>Actinomycetota</taxon>
        <taxon>Actinomycetes</taxon>
        <taxon>Kitasatosporales</taxon>
        <taxon>Streptomycetaceae</taxon>
        <taxon>Streptomyces</taxon>
    </lineage>
</organism>
<proteinExistence type="predicted"/>
<evidence type="ECO:0000256" key="3">
    <source>
        <dbReference type="ARBA" id="ARBA00023163"/>
    </source>
</evidence>
<evidence type="ECO:0000256" key="1">
    <source>
        <dbReference type="ARBA" id="ARBA00023015"/>
    </source>
</evidence>
<feature type="domain" description="HTH tetR-type" evidence="5">
    <location>
        <begin position="16"/>
        <end position="76"/>
    </location>
</feature>
<dbReference type="RefSeq" id="WP_153286544.1">
    <property type="nucleotide sequence ID" value="NZ_CP045643.1"/>
</dbReference>
<dbReference type="KEGG" id="sfy:GFH48_01915"/>
<keyword evidence="3" id="KW-0804">Transcription</keyword>
<dbReference type="Pfam" id="PF00440">
    <property type="entry name" value="TetR_N"/>
    <property type="match status" value="1"/>
</dbReference>
<dbReference type="Gene3D" id="1.10.357.10">
    <property type="entry name" value="Tetracycline Repressor, domain 2"/>
    <property type="match status" value="1"/>
</dbReference>
<dbReference type="InterPro" id="IPR050109">
    <property type="entry name" value="HTH-type_TetR-like_transc_reg"/>
</dbReference>
<name>A0A5Q0L619_9ACTN</name>
<dbReference type="SUPFAM" id="SSF46689">
    <property type="entry name" value="Homeodomain-like"/>
    <property type="match status" value="1"/>
</dbReference>
<dbReference type="AlphaFoldDB" id="A0A5Q0L619"/>
<gene>
    <name evidence="6" type="ORF">GFH48_01915</name>
</gene>
<sequence length="222" mass="23922">MDAGAPKPGLRDRKRAETRARIEAAAVELVLSDGLEAATVDAISERADISPRTFFNYFESKDAAVLGVRPKQADEDVMTAQLSNVDELDPVVAVIHVVMATMGITESVEAGLHRRRLEIIRRYPDIVAGQFAQLNARRDRLAGHVSQILARRASRGGETGPDSQAHGAIVLALCASAVRSAVLDWAENAETGEDAPGPGIRDAEVIEQRALALVRTTLRRLA</sequence>
<dbReference type="EMBL" id="CP045643">
    <property type="protein sequence ID" value="QFZ72176.1"/>
    <property type="molecule type" value="Genomic_DNA"/>
</dbReference>
<dbReference type="InterPro" id="IPR009057">
    <property type="entry name" value="Homeodomain-like_sf"/>
</dbReference>
<dbReference type="InterPro" id="IPR001647">
    <property type="entry name" value="HTH_TetR"/>
</dbReference>
<dbReference type="PROSITE" id="PS50977">
    <property type="entry name" value="HTH_TETR_2"/>
    <property type="match status" value="1"/>
</dbReference>
<feature type="DNA-binding region" description="H-T-H motif" evidence="4">
    <location>
        <begin position="39"/>
        <end position="58"/>
    </location>
</feature>
<evidence type="ECO:0000256" key="4">
    <source>
        <dbReference type="PROSITE-ProRule" id="PRU00335"/>
    </source>
</evidence>
<dbReference type="PANTHER" id="PTHR30055:SF238">
    <property type="entry name" value="MYCOFACTOCIN BIOSYNTHESIS TRANSCRIPTIONAL REGULATOR MFTR-RELATED"/>
    <property type="match status" value="1"/>
</dbReference>
<accession>A0A5Q0L619</accession>
<keyword evidence="2 4" id="KW-0238">DNA-binding</keyword>
<dbReference type="GO" id="GO:0000976">
    <property type="term" value="F:transcription cis-regulatory region binding"/>
    <property type="evidence" value="ECO:0007669"/>
    <property type="project" value="TreeGrafter"/>
</dbReference>
<evidence type="ECO:0000313" key="7">
    <source>
        <dbReference type="Proteomes" id="UP000326179"/>
    </source>
</evidence>
<reference evidence="6 7" key="1">
    <citation type="submission" date="2019-10" db="EMBL/GenBank/DDBJ databases">
        <title>A novel species.</title>
        <authorList>
            <person name="Gao J."/>
        </authorList>
    </citation>
    <scope>NUCLEOTIDE SEQUENCE [LARGE SCALE GENOMIC DNA]</scope>
    <source>
        <strain evidence="6 7">QMT-28</strain>
    </source>
</reference>
<dbReference type="PROSITE" id="PS01081">
    <property type="entry name" value="HTH_TETR_1"/>
    <property type="match status" value="1"/>
</dbReference>
<evidence type="ECO:0000256" key="2">
    <source>
        <dbReference type="ARBA" id="ARBA00023125"/>
    </source>
</evidence>
<protein>
    <submittedName>
        <fullName evidence="6">TetR family transcriptional regulator</fullName>
    </submittedName>
</protein>
<dbReference type="PANTHER" id="PTHR30055">
    <property type="entry name" value="HTH-TYPE TRANSCRIPTIONAL REGULATOR RUTR"/>
    <property type="match status" value="1"/>
</dbReference>
<dbReference type="GO" id="GO:0003700">
    <property type="term" value="F:DNA-binding transcription factor activity"/>
    <property type="evidence" value="ECO:0007669"/>
    <property type="project" value="TreeGrafter"/>
</dbReference>
<keyword evidence="1" id="KW-0805">Transcription regulation</keyword>
<keyword evidence="7" id="KW-1185">Reference proteome</keyword>
<evidence type="ECO:0000259" key="5">
    <source>
        <dbReference type="PROSITE" id="PS50977"/>
    </source>
</evidence>
<dbReference type="InterPro" id="IPR023772">
    <property type="entry name" value="DNA-bd_HTH_TetR-type_CS"/>
</dbReference>
<dbReference type="Proteomes" id="UP000326179">
    <property type="component" value="Chromosome"/>
</dbReference>